<evidence type="ECO:0000259" key="1">
    <source>
        <dbReference type="Pfam" id="PF13524"/>
    </source>
</evidence>
<organism evidence="2 3">
    <name type="scientific">Cohnella thailandensis</name>
    <dbReference type="NCBI Taxonomy" id="557557"/>
    <lineage>
        <taxon>Bacteria</taxon>
        <taxon>Bacillati</taxon>
        <taxon>Bacillota</taxon>
        <taxon>Bacilli</taxon>
        <taxon>Bacillales</taxon>
        <taxon>Paenibacillaceae</taxon>
        <taxon>Cohnella</taxon>
    </lineage>
</organism>
<dbReference type="EMBL" id="JACJVQ010000001">
    <property type="protein sequence ID" value="MBB6632510.1"/>
    <property type="molecule type" value="Genomic_DNA"/>
</dbReference>
<reference evidence="2 3" key="1">
    <citation type="submission" date="2020-08" db="EMBL/GenBank/DDBJ databases">
        <title>Cohnella phylogeny.</title>
        <authorList>
            <person name="Dunlap C."/>
        </authorList>
    </citation>
    <scope>NUCLEOTIDE SEQUENCE [LARGE SCALE GENOMIC DNA]</scope>
    <source>
        <strain evidence="2 3">DSM 25241</strain>
    </source>
</reference>
<dbReference type="RefSeq" id="WP_185117756.1">
    <property type="nucleotide sequence ID" value="NZ_JACJVQ010000001.1"/>
</dbReference>
<protein>
    <submittedName>
        <fullName evidence="2">Glycosyltransferase</fullName>
    </submittedName>
</protein>
<gene>
    <name evidence="2" type="ORF">H7B67_00035</name>
</gene>
<sequence length="371" mass="41764">MPIGKTKRSRTSSSYNAGFLEGAAQGKSDGRWQGQCEAIMQATQLPVQKRPVHILYVASGKELPYSSLDQGIAAALAEAAERTTVMQPTDPVVPFAIGERPDLVLVLDGTRFEAENVQLLRMHGIRTAVWLTDDPYYMSFTSGYAPLFDYVFTPERNCVPVYQQLGAANVVNLPLGIHPGSYRPRNARRELRGDVCFIGSAYRNRLELFRTILPALSHRKLHISGYWWEQLEIPPSFNGTFGPGRWMDPLETAENYSANRIAINIHRAIDDERNENDILIPAASPNPRTFEISACGTLQLVDAREDIGSYYVPDEEIVTYGSVEELLGKLEHYLTHEEERQRIAWRALLRTMRDHTFAARVSRLLDTAQLG</sequence>
<proteinExistence type="predicted"/>
<keyword evidence="3" id="KW-1185">Reference proteome</keyword>
<name>A0A841SRI5_9BACL</name>
<feature type="domain" description="Spore protein YkvP/CgeB glycosyl transferase-like" evidence="1">
    <location>
        <begin position="209"/>
        <end position="366"/>
    </location>
</feature>
<accession>A0A841SRI5</accession>
<dbReference type="AlphaFoldDB" id="A0A841SRI5"/>
<evidence type="ECO:0000313" key="2">
    <source>
        <dbReference type="EMBL" id="MBB6632510.1"/>
    </source>
</evidence>
<dbReference type="Proteomes" id="UP000535838">
    <property type="component" value="Unassembled WGS sequence"/>
</dbReference>
<dbReference type="GO" id="GO:0016740">
    <property type="term" value="F:transferase activity"/>
    <property type="evidence" value="ECO:0007669"/>
    <property type="project" value="UniProtKB-KW"/>
</dbReference>
<evidence type="ECO:0000313" key="3">
    <source>
        <dbReference type="Proteomes" id="UP000535838"/>
    </source>
</evidence>
<dbReference type="InterPro" id="IPR055259">
    <property type="entry name" value="YkvP/CgeB_Glyco_trans-like"/>
</dbReference>
<dbReference type="Pfam" id="PF13524">
    <property type="entry name" value="Glyco_trans_1_2"/>
    <property type="match status" value="1"/>
</dbReference>
<comment type="caution">
    <text evidence="2">The sequence shown here is derived from an EMBL/GenBank/DDBJ whole genome shotgun (WGS) entry which is preliminary data.</text>
</comment>
<keyword evidence="2" id="KW-0808">Transferase</keyword>